<dbReference type="AlphaFoldDB" id="A0A495J7R4"/>
<protein>
    <submittedName>
        <fullName evidence="1">Uncharacterized protein</fullName>
    </submittedName>
</protein>
<comment type="caution">
    <text evidence="1">The sequence shown here is derived from an EMBL/GenBank/DDBJ whole genome shotgun (WGS) entry which is preliminary data.</text>
</comment>
<reference evidence="1 2" key="1">
    <citation type="submission" date="2018-10" db="EMBL/GenBank/DDBJ databases">
        <title>Genomic Encyclopedia of Archaeal and Bacterial Type Strains, Phase II (KMG-II): from individual species to whole genera.</title>
        <authorList>
            <person name="Goeker M."/>
        </authorList>
    </citation>
    <scope>NUCLEOTIDE SEQUENCE [LARGE SCALE GENOMIC DNA]</scope>
    <source>
        <strain evidence="1 2">DSM 18602</strain>
    </source>
</reference>
<accession>A0A495J7R4</accession>
<name>A0A495J7R4_9SPHI</name>
<evidence type="ECO:0000313" key="1">
    <source>
        <dbReference type="EMBL" id="RKR84781.1"/>
    </source>
</evidence>
<gene>
    <name evidence="1" type="ORF">BDD43_5034</name>
</gene>
<organism evidence="1 2">
    <name type="scientific">Mucilaginibacter gracilis</name>
    <dbReference type="NCBI Taxonomy" id="423350"/>
    <lineage>
        <taxon>Bacteria</taxon>
        <taxon>Pseudomonadati</taxon>
        <taxon>Bacteroidota</taxon>
        <taxon>Sphingobacteriia</taxon>
        <taxon>Sphingobacteriales</taxon>
        <taxon>Sphingobacteriaceae</taxon>
        <taxon>Mucilaginibacter</taxon>
    </lineage>
</organism>
<dbReference type="Proteomes" id="UP000268007">
    <property type="component" value="Unassembled WGS sequence"/>
</dbReference>
<evidence type="ECO:0000313" key="2">
    <source>
        <dbReference type="Proteomes" id="UP000268007"/>
    </source>
</evidence>
<dbReference type="OrthoDB" id="798105at2"/>
<proteinExistence type="predicted"/>
<keyword evidence="2" id="KW-1185">Reference proteome</keyword>
<dbReference type="EMBL" id="RBKU01000001">
    <property type="protein sequence ID" value="RKR84781.1"/>
    <property type="molecule type" value="Genomic_DNA"/>
</dbReference>
<sequence>MNTTLPLRLTYNNSDVVFYILNNKPWVMEDDITVSIKGETYKLYKNMGRWKAQDENAPNGNLLAAIGDSIALRYRI</sequence>
<dbReference type="RefSeq" id="WP_121200637.1">
    <property type="nucleotide sequence ID" value="NZ_RBKU01000001.1"/>
</dbReference>